<keyword evidence="3" id="KW-1185">Reference proteome</keyword>
<proteinExistence type="predicted"/>
<sequence length="26" mass="3008">MADAVKQKRVKPKLDCRNASRHRGKN</sequence>
<evidence type="ECO:0000313" key="2">
    <source>
        <dbReference type="EMBL" id="KAF7833731.1"/>
    </source>
</evidence>
<evidence type="ECO:0000313" key="3">
    <source>
        <dbReference type="Proteomes" id="UP000634136"/>
    </source>
</evidence>
<evidence type="ECO:0000256" key="1">
    <source>
        <dbReference type="SAM" id="MobiDB-lite"/>
    </source>
</evidence>
<organism evidence="2 3">
    <name type="scientific">Senna tora</name>
    <dbReference type="NCBI Taxonomy" id="362788"/>
    <lineage>
        <taxon>Eukaryota</taxon>
        <taxon>Viridiplantae</taxon>
        <taxon>Streptophyta</taxon>
        <taxon>Embryophyta</taxon>
        <taxon>Tracheophyta</taxon>
        <taxon>Spermatophyta</taxon>
        <taxon>Magnoliopsida</taxon>
        <taxon>eudicotyledons</taxon>
        <taxon>Gunneridae</taxon>
        <taxon>Pentapetalae</taxon>
        <taxon>rosids</taxon>
        <taxon>fabids</taxon>
        <taxon>Fabales</taxon>
        <taxon>Fabaceae</taxon>
        <taxon>Caesalpinioideae</taxon>
        <taxon>Cassia clade</taxon>
        <taxon>Senna</taxon>
    </lineage>
</organism>
<dbReference type="EMBL" id="JAAIUW010000005">
    <property type="protein sequence ID" value="KAF7833731.1"/>
    <property type="molecule type" value="Genomic_DNA"/>
</dbReference>
<dbReference type="AlphaFoldDB" id="A0A835C8Z2"/>
<protein>
    <submittedName>
        <fullName evidence="2">Uncharacterized protein</fullName>
    </submittedName>
</protein>
<gene>
    <name evidence="2" type="ORF">G2W53_016064</name>
</gene>
<comment type="caution">
    <text evidence="2">The sequence shown here is derived from an EMBL/GenBank/DDBJ whole genome shotgun (WGS) entry which is preliminary data.</text>
</comment>
<name>A0A835C8Z2_9FABA</name>
<accession>A0A835C8Z2</accession>
<dbReference type="Proteomes" id="UP000634136">
    <property type="component" value="Unassembled WGS sequence"/>
</dbReference>
<reference evidence="2" key="1">
    <citation type="submission" date="2020-09" db="EMBL/GenBank/DDBJ databases">
        <title>Genome-Enabled Discovery of Anthraquinone Biosynthesis in Senna tora.</title>
        <authorList>
            <person name="Kang S.-H."/>
            <person name="Pandey R.P."/>
            <person name="Lee C.-M."/>
            <person name="Sim J.-S."/>
            <person name="Jeong J.-T."/>
            <person name="Choi B.-S."/>
            <person name="Jung M."/>
            <person name="Ginzburg D."/>
            <person name="Zhao K."/>
            <person name="Won S.Y."/>
            <person name="Oh T.-J."/>
            <person name="Yu Y."/>
            <person name="Kim N.-H."/>
            <person name="Lee O.R."/>
            <person name="Lee T.-H."/>
            <person name="Bashyal P."/>
            <person name="Kim T.-S."/>
            <person name="Lee W.-H."/>
            <person name="Kawkins C."/>
            <person name="Kim C.-K."/>
            <person name="Kim J.S."/>
            <person name="Ahn B.O."/>
            <person name="Rhee S.Y."/>
            <person name="Sohng J.K."/>
        </authorList>
    </citation>
    <scope>NUCLEOTIDE SEQUENCE</scope>
    <source>
        <tissue evidence="2">Leaf</tissue>
    </source>
</reference>
<feature type="region of interest" description="Disordered" evidence="1">
    <location>
        <begin position="1"/>
        <end position="26"/>
    </location>
</feature>